<feature type="chain" id="PRO_5031085788" evidence="10">
    <location>
        <begin position="25"/>
        <end position="249"/>
    </location>
</feature>
<feature type="binding site" description="covalent" evidence="8">
    <location>
        <position position="162"/>
    </location>
    <ligand>
        <name>heme c</name>
        <dbReference type="ChEBI" id="CHEBI:61717"/>
        <label>2</label>
    </ligand>
</feature>
<keyword evidence="7 9" id="KW-0408">Iron</keyword>
<evidence type="ECO:0000259" key="11">
    <source>
        <dbReference type="PROSITE" id="PS51007"/>
    </source>
</evidence>
<dbReference type="PROSITE" id="PS51007">
    <property type="entry name" value="CYTC"/>
    <property type="match status" value="2"/>
</dbReference>
<evidence type="ECO:0000256" key="9">
    <source>
        <dbReference type="PIRSR" id="PIRSR000005-2"/>
    </source>
</evidence>
<dbReference type="AlphaFoldDB" id="A0A7Z1AEC2"/>
<feature type="binding site" description="covalent" evidence="8">
    <location>
        <position position="165"/>
    </location>
    <ligand>
        <name>heme c</name>
        <dbReference type="ChEBI" id="CHEBI:61717"/>
        <label>2</label>
    </ligand>
</feature>
<evidence type="ECO:0000313" key="13">
    <source>
        <dbReference type="Proteomes" id="UP000094769"/>
    </source>
</evidence>
<dbReference type="PANTHER" id="PTHR33751">
    <property type="entry name" value="CBB3-TYPE CYTOCHROME C OXIDASE SUBUNIT FIXP"/>
    <property type="match status" value="1"/>
</dbReference>
<evidence type="ECO:0000256" key="1">
    <source>
        <dbReference type="ARBA" id="ARBA00004418"/>
    </source>
</evidence>
<dbReference type="GO" id="GO:0005506">
    <property type="term" value="F:iron ion binding"/>
    <property type="evidence" value="ECO:0007669"/>
    <property type="project" value="InterPro"/>
</dbReference>
<feature type="binding site" description="covalent" evidence="8">
    <location>
        <position position="56"/>
    </location>
    <ligand>
        <name>heme c</name>
        <dbReference type="ChEBI" id="CHEBI:61717"/>
        <label>1</label>
    </ligand>
</feature>
<evidence type="ECO:0000256" key="5">
    <source>
        <dbReference type="ARBA" id="ARBA00022764"/>
    </source>
</evidence>
<dbReference type="SUPFAM" id="SSF46626">
    <property type="entry name" value="Cytochrome c"/>
    <property type="match status" value="2"/>
</dbReference>
<dbReference type="InterPro" id="IPR024167">
    <property type="entry name" value="Cytochrome_c4-like"/>
</dbReference>
<dbReference type="InterPro" id="IPR036909">
    <property type="entry name" value="Cyt_c-like_dom_sf"/>
</dbReference>
<evidence type="ECO:0000256" key="3">
    <source>
        <dbReference type="ARBA" id="ARBA00022617"/>
    </source>
</evidence>
<evidence type="ECO:0000256" key="10">
    <source>
        <dbReference type="SAM" id="SignalP"/>
    </source>
</evidence>
<evidence type="ECO:0000256" key="8">
    <source>
        <dbReference type="PIRSR" id="PIRSR000005-1"/>
    </source>
</evidence>
<evidence type="ECO:0000256" key="4">
    <source>
        <dbReference type="ARBA" id="ARBA00022723"/>
    </source>
</evidence>
<dbReference type="RefSeq" id="WP_235615287.1">
    <property type="nucleotide sequence ID" value="NZ_MARB01000032.1"/>
</dbReference>
<gene>
    <name evidence="12" type="primary">cc4_7</name>
    <name evidence="12" type="ORF">CODIS_38730</name>
</gene>
<protein>
    <submittedName>
        <fullName evidence="12">Cytochrome c553</fullName>
    </submittedName>
</protein>
<feature type="domain" description="Cytochrome c" evidence="11">
    <location>
        <begin position="41"/>
        <end position="134"/>
    </location>
</feature>
<reference evidence="12 13" key="1">
    <citation type="submission" date="2016-06" db="EMBL/GenBank/DDBJ databases">
        <title>Genome sequence of endosymbiont of Candidatus Endolucinida thiodiazotropha.</title>
        <authorList>
            <person name="Poehlein A."/>
            <person name="Koenig S."/>
            <person name="Heiden S.E."/>
            <person name="Thuermer A."/>
            <person name="Voget S."/>
            <person name="Daniel R."/>
            <person name="Markert S."/>
            <person name="Gros O."/>
            <person name="Schweder T."/>
        </authorList>
    </citation>
    <scope>NUCLEOTIDE SEQUENCE [LARGE SCALE GENOMIC DNA]</scope>
    <source>
        <strain evidence="12 13">COS</strain>
    </source>
</reference>
<evidence type="ECO:0000256" key="7">
    <source>
        <dbReference type="ARBA" id="ARBA00023004"/>
    </source>
</evidence>
<feature type="binding site" description="covalent" evidence="8">
    <location>
        <position position="53"/>
    </location>
    <ligand>
        <name>heme c</name>
        <dbReference type="ChEBI" id="CHEBI:61717"/>
        <label>1</label>
    </ligand>
</feature>
<dbReference type="Pfam" id="PF00034">
    <property type="entry name" value="Cytochrom_C"/>
    <property type="match status" value="2"/>
</dbReference>
<evidence type="ECO:0000256" key="6">
    <source>
        <dbReference type="ARBA" id="ARBA00022982"/>
    </source>
</evidence>
<dbReference type="InterPro" id="IPR009056">
    <property type="entry name" value="Cyt_c-like_dom"/>
</dbReference>
<accession>A0A7Z1AEC2</accession>
<keyword evidence="6" id="KW-0249">Electron transport</keyword>
<keyword evidence="10" id="KW-0732">Signal</keyword>
<keyword evidence="4 9" id="KW-0479">Metal-binding</keyword>
<dbReference type="Gene3D" id="1.10.760.10">
    <property type="entry name" value="Cytochrome c-like domain"/>
    <property type="match status" value="2"/>
</dbReference>
<dbReference type="GO" id="GO:0042597">
    <property type="term" value="C:periplasmic space"/>
    <property type="evidence" value="ECO:0007669"/>
    <property type="project" value="UniProtKB-SubCell"/>
</dbReference>
<organism evidence="12 13">
    <name type="scientific">Candidatus Thiodiazotropha endolucinida</name>
    <dbReference type="NCBI Taxonomy" id="1655433"/>
    <lineage>
        <taxon>Bacteria</taxon>
        <taxon>Pseudomonadati</taxon>
        <taxon>Pseudomonadota</taxon>
        <taxon>Gammaproteobacteria</taxon>
        <taxon>Chromatiales</taxon>
        <taxon>Sedimenticolaceae</taxon>
        <taxon>Candidatus Thiodiazotropha</taxon>
    </lineage>
</organism>
<keyword evidence="2" id="KW-0813">Transport</keyword>
<feature type="domain" description="Cytochrome c" evidence="11">
    <location>
        <begin position="149"/>
        <end position="231"/>
    </location>
</feature>
<feature type="signal peptide" evidence="10">
    <location>
        <begin position="1"/>
        <end position="24"/>
    </location>
</feature>
<dbReference type="Proteomes" id="UP000094769">
    <property type="component" value="Unassembled WGS sequence"/>
</dbReference>
<dbReference type="EMBL" id="MARB01000032">
    <property type="protein sequence ID" value="ODJ85899.1"/>
    <property type="molecule type" value="Genomic_DNA"/>
</dbReference>
<sequence>MKVKPMLKSLTAALGTILCSTALAGWNEAGGEKDEAMLLTPDRERGIAVYEVCSACHLLEGWGLSDGTFPQLAGQHRNVLIKQLADIRAQNRDNPTMYPFALDEQIMAASGYHKGDINPAQLVADVTAYIAKLPMNPENGKGPWNKLFPEFEQGKKLYDDNCVQCHGDIGEGDDEKFYPKIHGQHYAYMLRQFEWIRDGKRRNANPDMVEQIKNFSDKDMQMVINYVSRLPVPKDMVAPSKDWQNPDYD</sequence>
<keyword evidence="5" id="KW-0574">Periplasm</keyword>
<keyword evidence="3 8" id="KW-0349">Heme</keyword>
<feature type="binding site" description="axial binding residue" evidence="9">
    <location>
        <position position="57"/>
    </location>
    <ligand>
        <name>heme c</name>
        <dbReference type="ChEBI" id="CHEBI:61717"/>
        <label>1</label>
    </ligand>
    <ligandPart>
        <name>Fe</name>
        <dbReference type="ChEBI" id="CHEBI:18248"/>
    </ligandPart>
</feature>
<dbReference type="GO" id="GO:0020037">
    <property type="term" value="F:heme binding"/>
    <property type="evidence" value="ECO:0007669"/>
    <property type="project" value="InterPro"/>
</dbReference>
<keyword evidence="13" id="KW-1185">Reference proteome</keyword>
<dbReference type="PIRSF" id="PIRSF000005">
    <property type="entry name" value="Cytochrome_c4"/>
    <property type="match status" value="1"/>
</dbReference>
<proteinExistence type="predicted"/>
<evidence type="ECO:0000256" key="2">
    <source>
        <dbReference type="ARBA" id="ARBA00022448"/>
    </source>
</evidence>
<feature type="binding site" description="axial binding residue" evidence="9">
    <location>
        <position position="97"/>
    </location>
    <ligand>
        <name>heme c</name>
        <dbReference type="ChEBI" id="CHEBI:61717"/>
        <label>1</label>
    </ligand>
    <ligandPart>
        <name>Fe</name>
        <dbReference type="ChEBI" id="CHEBI:18248"/>
    </ligandPart>
</feature>
<dbReference type="PANTHER" id="PTHR33751:SF9">
    <property type="entry name" value="CYTOCHROME C4"/>
    <property type="match status" value="1"/>
</dbReference>
<feature type="binding site" description="axial binding residue" evidence="9">
    <location>
        <position position="166"/>
    </location>
    <ligand>
        <name>heme c</name>
        <dbReference type="ChEBI" id="CHEBI:61717"/>
        <label>2</label>
    </ligand>
    <ligandPart>
        <name>Fe</name>
        <dbReference type="ChEBI" id="CHEBI:18248"/>
    </ligandPart>
</feature>
<dbReference type="GO" id="GO:0009055">
    <property type="term" value="F:electron transfer activity"/>
    <property type="evidence" value="ECO:0007669"/>
    <property type="project" value="InterPro"/>
</dbReference>
<comment type="caution">
    <text evidence="12">The sequence shown here is derived from an EMBL/GenBank/DDBJ whole genome shotgun (WGS) entry which is preliminary data.</text>
</comment>
<comment type="PTM">
    <text evidence="8">Binds 2 heme c groups covalently per subunit.</text>
</comment>
<evidence type="ECO:0000313" key="12">
    <source>
        <dbReference type="EMBL" id="ODJ85899.1"/>
    </source>
</evidence>
<dbReference type="InterPro" id="IPR050597">
    <property type="entry name" value="Cytochrome_c_Oxidase_Subunit"/>
</dbReference>
<comment type="subcellular location">
    <subcellularLocation>
        <location evidence="1">Periplasm</location>
    </subcellularLocation>
</comment>
<name>A0A7Z1AEC2_9GAMM</name>